<dbReference type="InterPro" id="IPR016032">
    <property type="entry name" value="Sig_transdc_resp-reg_C-effctor"/>
</dbReference>
<dbReference type="GO" id="GO:0003677">
    <property type="term" value="F:DNA binding"/>
    <property type="evidence" value="ECO:0007669"/>
    <property type="project" value="UniProtKB-KW"/>
</dbReference>
<dbReference type="InterPro" id="IPR011006">
    <property type="entry name" value="CheY-like_superfamily"/>
</dbReference>
<accession>A0A3R8TD59</accession>
<dbReference type="Gene3D" id="3.40.50.2300">
    <property type="match status" value="1"/>
</dbReference>
<dbReference type="PROSITE" id="PS50043">
    <property type="entry name" value="HTH_LUXR_2"/>
    <property type="match status" value="1"/>
</dbReference>
<protein>
    <submittedName>
        <fullName evidence="2">DNA-binding response regulator</fullName>
    </submittedName>
</protein>
<dbReference type="SUPFAM" id="SSF46894">
    <property type="entry name" value="C-terminal effector domain of the bipartite response regulators"/>
    <property type="match status" value="1"/>
</dbReference>
<reference evidence="2 3" key="1">
    <citation type="submission" date="2018-12" db="EMBL/GenBank/DDBJ databases">
        <title>The whole draft genome of Aquabacterium sp. SJQ9.</title>
        <authorList>
            <person name="Sun L."/>
            <person name="Gao X."/>
            <person name="Chen W."/>
            <person name="Huang K."/>
        </authorList>
    </citation>
    <scope>NUCLEOTIDE SEQUENCE [LARGE SCALE GENOMIC DNA]</scope>
    <source>
        <strain evidence="2 3">SJQ9</strain>
    </source>
</reference>
<evidence type="ECO:0000259" key="1">
    <source>
        <dbReference type="PROSITE" id="PS50043"/>
    </source>
</evidence>
<dbReference type="RefSeq" id="WP_125242814.1">
    <property type="nucleotide sequence ID" value="NZ_RSED01000005.1"/>
</dbReference>
<dbReference type="PROSITE" id="PS00622">
    <property type="entry name" value="HTH_LUXR_1"/>
    <property type="match status" value="1"/>
</dbReference>
<dbReference type="InterPro" id="IPR051015">
    <property type="entry name" value="EvgA-like"/>
</dbReference>
<dbReference type="PANTHER" id="PTHR45566:SF2">
    <property type="entry name" value="NARL SUBFAMILY"/>
    <property type="match status" value="1"/>
</dbReference>
<dbReference type="Pfam" id="PF00196">
    <property type="entry name" value="GerE"/>
    <property type="match status" value="1"/>
</dbReference>
<dbReference type="PANTHER" id="PTHR45566">
    <property type="entry name" value="HTH-TYPE TRANSCRIPTIONAL REGULATOR YHJB-RELATED"/>
    <property type="match status" value="1"/>
</dbReference>
<feature type="domain" description="HTH luxR-type" evidence="1">
    <location>
        <begin position="144"/>
        <end position="209"/>
    </location>
</feature>
<dbReference type="InterPro" id="IPR000792">
    <property type="entry name" value="Tscrpt_reg_LuxR_C"/>
</dbReference>
<dbReference type="Proteomes" id="UP000269265">
    <property type="component" value="Unassembled WGS sequence"/>
</dbReference>
<keyword evidence="2" id="KW-0238">DNA-binding</keyword>
<dbReference type="PRINTS" id="PR00038">
    <property type="entry name" value="HTHLUXR"/>
</dbReference>
<keyword evidence="3" id="KW-1185">Reference proteome</keyword>
<dbReference type="CDD" id="cd06170">
    <property type="entry name" value="LuxR_C_like"/>
    <property type="match status" value="1"/>
</dbReference>
<evidence type="ECO:0000313" key="3">
    <source>
        <dbReference type="Proteomes" id="UP000269265"/>
    </source>
</evidence>
<sequence length="237" mass="25876">MMLPATRIVDPAGITVAVCHRDPLIRLGITAVLRDDIRFRLHHDGRPALDPPALFNAAGSTQVTVCDYDTGMALLRHTWGRSTPPRVMVVTPRDREADVQQALSQGILGYVLVGCRLDEVTDGLMALSRGQRFLTSSAAQRIADRFSYQALTNRETEVLHFVVAGWSNKMIANRLGVSEGTIKTHVKAILEKLGVRRRTEAANIATRRGLVTTEHMASHAVMGAAPHHGSEALQFAA</sequence>
<dbReference type="SMART" id="SM00421">
    <property type="entry name" value="HTH_LUXR"/>
    <property type="match status" value="1"/>
</dbReference>
<dbReference type="AlphaFoldDB" id="A0A3R8TD59"/>
<gene>
    <name evidence="2" type="ORF">EIP75_08490</name>
</gene>
<dbReference type="GO" id="GO:0006355">
    <property type="term" value="P:regulation of DNA-templated transcription"/>
    <property type="evidence" value="ECO:0007669"/>
    <property type="project" value="InterPro"/>
</dbReference>
<dbReference type="SUPFAM" id="SSF52172">
    <property type="entry name" value="CheY-like"/>
    <property type="match status" value="1"/>
</dbReference>
<dbReference type="OrthoDB" id="9129394at2"/>
<comment type="caution">
    <text evidence="2">The sequence shown here is derived from an EMBL/GenBank/DDBJ whole genome shotgun (WGS) entry which is preliminary data.</text>
</comment>
<organism evidence="2 3">
    <name type="scientific">Aquabacterium soli</name>
    <dbReference type="NCBI Taxonomy" id="2493092"/>
    <lineage>
        <taxon>Bacteria</taxon>
        <taxon>Pseudomonadati</taxon>
        <taxon>Pseudomonadota</taxon>
        <taxon>Betaproteobacteria</taxon>
        <taxon>Burkholderiales</taxon>
        <taxon>Aquabacterium</taxon>
    </lineage>
</organism>
<name>A0A3R8TD59_9BURK</name>
<evidence type="ECO:0000313" key="2">
    <source>
        <dbReference type="EMBL" id="RRS04996.1"/>
    </source>
</evidence>
<dbReference type="EMBL" id="RSED01000005">
    <property type="protein sequence ID" value="RRS04996.1"/>
    <property type="molecule type" value="Genomic_DNA"/>
</dbReference>
<proteinExistence type="predicted"/>